<dbReference type="Pfam" id="PF00535">
    <property type="entry name" value="Glycos_transf_2"/>
    <property type="match status" value="1"/>
</dbReference>
<proteinExistence type="predicted"/>
<organism evidence="4">
    <name type="scientific">Nitratidesulfovibrio vulgaris (strain DSM 19637 / Miyazaki F)</name>
    <name type="common">Desulfovibrio vulgaris</name>
    <dbReference type="NCBI Taxonomy" id="883"/>
    <lineage>
        <taxon>Bacteria</taxon>
        <taxon>Pseudomonadati</taxon>
        <taxon>Thermodesulfobacteriota</taxon>
        <taxon>Desulfovibrionia</taxon>
        <taxon>Desulfovibrionales</taxon>
        <taxon>Desulfovibrionaceae</taxon>
        <taxon>Nitratidesulfovibrio</taxon>
    </lineage>
</organism>
<protein>
    <submittedName>
        <fullName evidence="4">Glycosyl transferase family 2</fullName>
    </submittedName>
</protein>
<dbReference type="KEGG" id="dvm:DvMF_1912"/>
<feature type="region of interest" description="Disordered" evidence="1">
    <location>
        <begin position="1"/>
        <end position="26"/>
    </location>
</feature>
<sequence>MRTATRQKVPSPGSFPEKQTAMTDTAAHSTPTVSVIMNCLNCGEHLRAAIDSVFAQTFDDWEIVFWDNGSSDCSADIAQSYGDKVRYFRAERTVPLGAARNLAIARARGEFIAFLDCDDLWHPEKLARQVALFRANPAVGLVSCDTVMFSGDKELSRQFQAAPPARGKVFRELMTTQWISMSSAVIRRSALDAPGMGGHWFDESLNVCEEADVFYRIAWDWELDHVDAPLARWRVHGGSTTFRKFAQFADETEAILAKHIRIYRDYERDYADLVALLRRRAAFQRGVALWREGKGAAAREAIAPYAASSLKFRLFRLATFLPGGMFDAVAGVYFALPSFLRR</sequence>
<dbReference type="PANTHER" id="PTHR22916">
    <property type="entry name" value="GLYCOSYLTRANSFERASE"/>
    <property type="match status" value="1"/>
</dbReference>
<dbReference type="EMBL" id="CP001197">
    <property type="protein sequence ID" value="ACL08855.1"/>
    <property type="molecule type" value="Genomic_DNA"/>
</dbReference>
<dbReference type="GO" id="GO:0016758">
    <property type="term" value="F:hexosyltransferase activity"/>
    <property type="evidence" value="ECO:0007669"/>
    <property type="project" value="UniProtKB-ARBA"/>
</dbReference>
<keyword evidence="2" id="KW-1133">Transmembrane helix</keyword>
<dbReference type="SUPFAM" id="SSF53448">
    <property type="entry name" value="Nucleotide-diphospho-sugar transferases"/>
    <property type="match status" value="1"/>
</dbReference>
<dbReference type="STRING" id="883.DvMF_1912"/>
<feature type="domain" description="Glycosyltransferase 2-like" evidence="3">
    <location>
        <begin position="34"/>
        <end position="191"/>
    </location>
</feature>
<evidence type="ECO:0000259" key="3">
    <source>
        <dbReference type="Pfam" id="PF00535"/>
    </source>
</evidence>
<evidence type="ECO:0000313" key="4">
    <source>
        <dbReference type="EMBL" id="ACL08855.1"/>
    </source>
</evidence>
<dbReference type="InterPro" id="IPR001173">
    <property type="entry name" value="Glyco_trans_2-like"/>
</dbReference>
<reference evidence="4" key="1">
    <citation type="submission" date="2008-10" db="EMBL/GenBank/DDBJ databases">
        <title>Complete sequence of Desulfovibrio vulgaris str. 'Miyazaki F'.</title>
        <authorList>
            <person name="Lucas S."/>
            <person name="Copeland A."/>
            <person name="Lapidus A."/>
            <person name="Glavina del Rio T."/>
            <person name="Dalin E."/>
            <person name="Tice H."/>
            <person name="Bruce D."/>
            <person name="Goodwin L."/>
            <person name="Pitluck S."/>
            <person name="Sims D."/>
            <person name="Brettin T."/>
            <person name="Detter J.C."/>
            <person name="Han C."/>
            <person name="Larimer F."/>
            <person name="Land M."/>
            <person name="Hauser L."/>
            <person name="Kyrpides N."/>
            <person name="Mikhailova N."/>
            <person name="Hazen T.C."/>
            <person name="Richardson P."/>
        </authorList>
    </citation>
    <scope>NUCLEOTIDE SEQUENCE</scope>
    <source>
        <strain evidence="4">Miyazaki F</strain>
    </source>
</reference>
<feature type="transmembrane region" description="Helical" evidence="2">
    <location>
        <begin position="314"/>
        <end position="336"/>
    </location>
</feature>
<keyword evidence="4" id="KW-0808">Transferase</keyword>
<evidence type="ECO:0000256" key="1">
    <source>
        <dbReference type="SAM" id="MobiDB-lite"/>
    </source>
</evidence>
<dbReference type="InterPro" id="IPR029044">
    <property type="entry name" value="Nucleotide-diphossugar_trans"/>
</dbReference>
<dbReference type="PANTHER" id="PTHR22916:SF3">
    <property type="entry name" value="UDP-GLCNAC:BETAGAL BETA-1,3-N-ACETYLGLUCOSAMINYLTRANSFERASE-LIKE PROTEIN 1"/>
    <property type="match status" value="1"/>
</dbReference>
<keyword evidence="2" id="KW-0812">Transmembrane</keyword>
<dbReference type="CAZy" id="GT2">
    <property type="family name" value="Glycosyltransferase Family 2"/>
</dbReference>
<keyword evidence="2" id="KW-0472">Membrane</keyword>
<gene>
    <name evidence="4" type="ordered locus">DvMF_1912</name>
</gene>
<dbReference type="AlphaFoldDB" id="B8DPZ1"/>
<dbReference type="Gene3D" id="3.90.550.10">
    <property type="entry name" value="Spore Coat Polysaccharide Biosynthesis Protein SpsA, Chain A"/>
    <property type="match status" value="1"/>
</dbReference>
<dbReference type="eggNOG" id="COG1216">
    <property type="taxonomic scope" value="Bacteria"/>
</dbReference>
<name>B8DPZ1_NITV9</name>
<accession>B8DPZ1</accession>
<evidence type="ECO:0000256" key="2">
    <source>
        <dbReference type="SAM" id="Phobius"/>
    </source>
</evidence>
<dbReference type="HOGENOM" id="CLU_025996_0_0_7"/>